<dbReference type="EMBL" id="JAVDWR010000022">
    <property type="protein sequence ID" value="MDR7122785.1"/>
    <property type="molecule type" value="Genomic_DNA"/>
</dbReference>
<evidence type="ECO:0000256" key="2">
    <source>
        <dbReference type="ARBA" id="ARBA00023114"/>
    </source>
</evidence>
<dbReference type="InterPro" id="IPR000498">
    <property type="entry name" value="OmpA-like_TM_dom"/>
</dbReference>
<name>A0ABU1W4Q2_9GAMM</name>
<dbReference type="Proteomes" id="UP001257909">
    <property type="component" value="Unassembled WGS sequence"/>
</dbReference>
<dbReference type="InterPro" id="IPR038081">
    <property type="entry name" value="CalX-like_sf"/>
</dbReference>
<feature type="region of interest" description="Disordered" evidence="3">
    <location>
        <begin position="315"/>
        <end position="342"/>
    </location>
</feature>
<feature type="region of interest" description="Disordered" evidence="3">
    <location>
        <begin position="203"/>
        <end position="244"/>
    </location>
</feature>
<dbReference type="Pfam" id="PF05345">
    <property type="entry name" value="He_PIG"/>
    <property type="match status" value="8"/>
</dbReference>
<feature type="compositionally biased region" description="Polar residues" evidence="3">
    <location>
        <begin position="324"/>
        <end position="342"/>
    </location>
</feature>
<comment type="caution">
    <text evidence="6">The sequence shown here is derived from an EMBL/GenBank/DDBJ whole genome shotgun (WGS) entry which is preliminary data.</text>
</comment>
<dbReference type="SUPFAM" id="SSF141072">
    <property type="entry name" value="CalX-like"/>
    <property type="match status" value="1"/>
</dbReference>
<dbReference type="InterPro" id="IPR011250">
    <property type="entry name" value="OMP/PagP_B-barrel"/>
</dbReference>
<evidence type="ECO:0000259" key="5">
    <source>
        <dbReference type="SMART" id="SM00736"/>
    </source>
</evidence>
<dbReference type="Gene3D" id="2.60.40.10">
    <property type="entry name" value="Immunoglobulins"/>
    <property type="match status" value="12"/>
</dbReference>
<sequence length="2853" mass="289258">AIDGVRPTASIVVADNALSAGETSLVTFTFSEAVTGFNNADLTIANGDLTAVSSADGGITWTATFTPTASVTDATNVITLNNTGVTDTAGNAGTGTTNSNNYAIDTVRPTATIVVADTALKIGETSLVTITFSEAVTGFNNDDLTIANGTLTAVSSGDGGITWTATFTPTAGVTNATNVITLDNTGVADTAGNAGTGTTDSNNYAIDTEAPNAPSVPDLAAGSDSGSSQTDNITNVTTPTFTGTAEPNSTVTLYDTDGTTVLGSATATGGNWSITSSALSAGSHILTAKATDAAGNESAASSGLSVTIDTEAPVKPAAPDLDANSDTGSSNSDNLTNATSLTFNGTAEDGSTVSLSSSVDNALGATTATGGSWSLTTAAVTSEGAHNITLTATDVAGNVSVASDPLAITLDKTAPAVGGVAFDQASVSSGNQAALSFTLAGAEVGATAEYSISSSNGGTAVTNSFVVAAADQQVTGLNVSGLNDGTLTISLTLTDAAGNVSTPAVTDTVNKDANVPTISSVAIASGNYKAGDTVSFSLTFSETLVLSNANSDYSLAIDIDGTTRQAVLTSNAAGVLTFSYTVQAGENTTASGVAIASNGLSLLNGATIKDAGNNDATLSFGGINNSAAKVDTIAPALTLVTDPAQAVFVNAANYQIKGTHSEIGLTINLYTDTGNDGTADGGILASAVVDADGNWSLVQPLTADSAHNYVVIAEDAAGNVSAAVDVPTITEDSIAPVAPVVTSPAAALAVNTLSQLISGTHTEDGVTVELFADADNDGVADNSAVLASAEVGAVTAGSWSLTAPLTQNTANNFVVIAKDKAANVSAAVDVVTVTQDSVAPVVTIAPLVTANPSPALVGTVDDATATLSLTVDGNSYTPTNNGDGSWVLAADQITALAHGVYDVVVSAEDAQGNIGTDATGNELTIDLLPPSGYSVVIQQNRIDAANQTSMSFVFAGAEVGSTYTYVVSDGTNSVTNTGVVTAANQQIGSINVTGLAEGTLQLSVILTDTVGNAGAAATATVVKLYNATPVISGSPATSVNEDSLYSFTPVATDADAGTTLTFSISNKPVWANFNTATGALSGTPTNDHVGTTSGIVISVSDGTATASLAAFAITVVNVNDAPVVTSTPVTSATQGSPYSYSFTATDVDVGDTLTFSVVTKPAWLNFNAGTGVLSGIPANSDVGVHAVTLRVTDTAGLLADQSFNVTVANVNDAPTISGTPAITVAQGAAYSFVPTAADVDVGTTLTFSITNKPTWAAFNTATGALTGTPGNADVGATAGIVISVSDGELSAALPAFTLTVTNVNDAPTISGTPAITVAQGAAYSFVPTAADVDVGTTLTFSITNKPTWAAFNTATGALTGTPGNADVGATAGIVISVSDGELSAALPAFTLTVTNVNDAPTISGTPAITVAQGAAYSFVPTAADVDVGTTLTFSITNKPTWAAFNTATGALTGTPGNADVGATAGIVISVSDGELSAALPAFTLTVTNVNDAPTISGTPAITVAQGAAYSFVPTAADVDLGTTLTFSITNKPTWASFNTATGALTGTPGNADVGATAGIVISVSDGELSAALPAFTLTVTNVNDAPTISGTPAITVAQGAAYSFVPTAADVDVGTTLTFSITNKPTWAAFNTATGALTGTPGNADVGATAGIVISVSDGELSAALPAFTLTVTNVNDAPVITSTALTNASQGVAYSYTLTATDEDVGDTLTFSAATKPAWLSFNAATGVLSGTPVRADVGNHQVSLVVTDSGGLTATQNFTLVVVSTNDAPVAANSSATLKEDTTLSLTLTAQDPDQDQLTFEIVTQPEHGTAALQGAVLVYTPNQDFNGTDSIGFIAKDAELSSNIATISLTVTPVNDNPVALDDSYNLQRTDNNQYLLNVLANDTDVDGDTLTIDGASSSVGTVTFNAEGLTVTVPDRYVGPVSLRYTVTDGNGGRDNADVSLIIEGGAAADLPVITVPADIEVNATALFTRVPIGTATAVDRNGRRLRVSLINGSLFFAPGEHIVYWQATDAAGNTATKAQKISVNPLISLSKDQLVTEGSDVVVEVMLNGPSPVYPVLVPYTVSGSADANDHTLVSGVAEISSGVSTSLRFTVLEDGQSEGTEDIVISLDASVNRGSQRTSRIVVTEANIAPVVSLTVQQNGESRLTVGENGGVVTVTATVTDANQQDQVSGEWNFGRLNNVTTDQTQLSFDPANQGPGLYQVSYTATDNGSPNLSGTTRVFIVVRPSLPVLGSQDSDGDLIPDDQEGFADSNGNGIPDYLDAITECNVMPTEFLGQTEFLAEGDPGVCLRLGTVAAETDAGGLQIAQDAIETDKVATNIGGIFDFIAYGLPEKGQSYSLVLPQRSPVPANAVYRKFSDVTGWVDFVSNERNSVASTQGERGFCPPPGGNEWTEGLTEGHWCVQVTVEDGGPNDADGIANNAIVDPGGVAVELNGNNLPVAMPDQATTGMDMTVIVNVLANDTDPDGDTLTVNQAVGSFGTVTILDDQQLSYTPNPDFIGTDTVIYNITDGRGGTASSELVVSVVGNRAPVAVNDVASTDDKTVLLIAVLANDTDEDGHTLRVSSASAVQGTVSIEADQRLRYTPKTGFAGVDTISYTITDGFDGQASAQVSVTVRAYQDVVVDNKSSGGSMAWWMVMVLAGAVVLRRRSVVGFAALALLSFSPFSQSADWYLQGSVGHSKADQKQSRLVEELPNGTITGFDDNDGSFGINLGYQLHPVFALELGYLDLGEASSQITAESLTPQQYHELVKAVTPVLVDGFTVAGRFTLWQNEQWSLEVPLGLLFWDSEIESRMDNTVIRSKNDGTDFYLGVQLNYQLAAGWKLGLGYQQLNLEPNDVNSWLVSIRYQF</sequence>
<keyword evidence="2" id="KW-0626">Porin</keyword>
<feature type="domain" description="Cadherin" evidence="4">
    <location>
        <begin position="1049"/>
        <end position="1123"/>
    </location>
</feature>
<dbReference type="Gene3D" id="2.40.160.20">
    <property type="match status" value="1"/>
</dbReference>
<accession>A0ABU1W4Q2</accession>
<evidence type="ECO:0000259" key="4">
    <source>
        <dbReference type="SMART" id="SM00112"/>
    </source>
</evidence>
<proteinExistence type="inferred from homology"/>
<feature type="domain" description="Dystroglycan-type cadherin-like" evidence="5">
    <location>
        <begin position="1312"/>
        <end position="1400"/>
    </location>
</feature>
<dbReference type="InterPro" id="IPR006644">
    <property type="entry name" value="Cadg"/>
</dbReference>
<feature type="domain" description="Dystroglycan-type cadherin-like" evidence="5">
    <location>
        <begin position="1591"/>
        <end position="1679"/>
    </location>
</feature>
<feature type="domain" description="Dystroglycan-type cadherin-like" evidence="5">
    <location>
        <begin position="1405"/>
        <end position="1493"/>
    </location>
</feature>
<dbReference type="NCBIfam" id="NF041766">
    <property type="entry name" value="choice_anch_U"/>
    <property type="match status" value="1"/>
</dbReference>
<reference evidence="6 7" key="1">
    <citation type="submission" date="2023-07" db="EMBL/GenBank/DDBJ databases">
        <title>Sorghum-associated microbial communities from plants grown in Nebraska, USA.</title>
        <authorList>
            <person name="Schachtman D."/>
        </authorList>
    </citation>
    <scope>NUCLEOTIDE SEQUENCE [LARGE SCALE GENOMIC DNA]</scope>
    <source>
        <strain evidence="6 7">4138</strain>
    </source>
</reference>
<keyword evidence="2" id="KW-0813">Transport</keyword>
<dbReference type="Pfam" id="PF19078">
    <property type="entry name" value="Big_12"/>
    <property type="match status" value="2"/>
</dbReference>
<feature type="compositionally biased region" description="Polar residues" evidence="3">
    <location>
        <begin position="224"/>
        <end position="244"/>
    </location>
</feature>
<dbReference type="InterPro" id="IPR044016">
    <property type="entry name" value="Big_13"/>
</dbReference>
<evidence type="ECO:0000256" key="3">
    <source>
        <dbReference type="SAM" id="MobiDB-lite"/>
    </source>
</evidence>
<dbReference type="InterPro" id="IPR044048">
    <property type="entry name" value="Big_12"/>
</dbReference>
<dbReference type="InterPro" id="IPR053784">
    <property type="entry name" value="Choice_anch_U_dom"/>
</dbReference>
<keyword evidence="7" id="KW-1185">Reference proteome</keyword>
<feature type="domain" description="Dystroglycan-type cadherin-like" evidence="5">
    <location>
        <begin position="1498"/>
        <end position="1586"/>
    </location>
</feature>
<dbReference type="Gene3D" id="2.60.40.2810">
    <property type="match status" value="3"/>
</dbReference>
<dbReference type="SMART" id="SM00112">
    <property type="entry name" value="CA"/>
    <property type="match status" value="3"/>
</dbReference>
<feature type="domain" description="Dystroglycan-type cadherin-like" evidence="5">
    <location>
        <begin position="1681"/>
        <end position="1771"/>
    </location>
</feature>
<feature type="domain" description="Cadherin" evidence="4">
    <location>
        <begin position="1699"/>
        <end position="1772"/>
    </location>
</feature>
<gene>
    <name evidence="6" type="ORF">J2W69_003763</name>
</gene>
<evidence type="ECO:0000313" key="6">
    <source>
        <dbReference type="EMBL" id="MDR7122785.1"/>
    </source>
</evidence>
<dbReference type="Pfam" id="PF19077">
    <property type="entry name" value="Big_13"/>
    <property type="match status" value="3"/>
</dbReference>
<dbReference type="PANTHER" id="PTHR34720">
    <property type="entry name" value="MICROCYSTIN DEPENDENT PROTEIN"/>
    <property type="match status" value="1"/>
</dbReference>
<dbReference type="Pfam" id="PF01389">
    <property type="entry name" value="OmpA_membrane"/>
    <property type="match status" value="1"/>
</dbReference>
<dbReference type="SMART" id="SM00736">
    <property type="entry name" value="CADG"/>
    <property type="match status" value="8"/>
</dbReference>
<feature type="domain" description="Dystroglycan-type cadherin-like" evidence="5">
    <location>
        <begin position="1219"/>
        <end position="1307"/>
    </location>
</feature>
<dbReference type="InterPro" id="IPR002126">
    <property type="entry name" value="Cadherin-like_dom"/>
</dbReference>
<evidence type="ECO:0000313" key="7">
    <source>
        <dbReference type="Proteomes" id="UP001257909"/>
    </source>
</evidence>
<dbReference type="Pfam" id="PF17963">
    <property type="entry name" value="Big_9"/>
    <property type="match status" value="4"/>
</dbReference>
<dbReference type="Gene3D" id="3.30.420.430">
    <property type="match status" value="1"/>
</dbReference>
<dbReference type="SUPFAM" id="SSF49313">
    <property type="entry name" value="Cadherin-like"/>
    <property type="match status" value="8"/>
</dbReference>
<dbReference type="SUPFAM" id="SSF56925">
    <property type="entry name" value="OMPA-like"/>
    <property type="match status" value="1"/>
</dbReference>
<dbReference type="NCBIfam" id="NF033510">
    <property type="entry name" value="Ca_tandemer"/>
    <property type="match status" value="3"/>
</dbReference>
<comment type="similarity">
    <text evidence="1">Belongs to the outer membrane OOP (TC 1.B.6) superfamily. OmpA family.</text>
</comment>
<feature type="non-terminal residue" evidence="6">
    <location>
        <position position="1"/>
    </location>
</feature>
<protein>
    <submittedName>
        <fullName evidence="6">Plastocyanin</fullName>
    </submittedName>
</protein>
<feature type="domain" description="Dystroglycan-type cadherin-like" evidence="5">
    <location>
        <begin position="1124"/>
        <end position="1214"/>
    </location>
</feature>
<evidence type="ECO:0000256" key="1">
    <source>
        <dbReference type="ARBA" id="ARBA00005710"/>
    </source>
</evidence>
<feature type="domain" description="Cadherin" evidence="4">
    <location>
        <begin position="1142"/>
        <end position="1215"/>
    </location>
</feature>
<feature type="domain" description="Dystroglycan-type cadherin-like" evidence="5">
    <location>
        <begin position="1029"/>
        <end position="1122"/>
    </location>
</feature>
<keyword evidence="2" id="KW-0812">Transmembrane</keyword>
<organism evidence="6 7">
    <name type="scientific">Rheinheimera soli</name>
    <dbReference type="NCBI Taxonomy" id="443616"/>
    <lineage>
        <taxon>Bacteria</taxon>
        <taxon>Pseudomonadati</taxon>
        <taxon>Pseudomonadota</taxon>
        <taxon>Gammaproteobacteria</taxon>
        <taxon>Chromatiales</taxon>
        <taxon>Chromatiaceae</taxon>
        <taxon>Rheinheimera</taxon>
    </lineage>
</organism>
<dbReference type="InterPro" id="IPR013783">
    <property type="entry name" value="Ig-like_fold"/>
</dbReference>
<dbReference type="PANTHER" id="PTHR34720:SF9">
    <property type="entry name" value="BLR4714 PROTEIN"/>
    <property type="match status" value="1"/>
</dbReference>
<dbReference type="InterPro" id="IPR015919">
    <property type="entry name" value="Cadherin-like_sf"/>
</dbReference>
<keyword evidence="2" id="KW-0406">Ion transport</keyword>
<dbReference type="NCBIfam" id="NF012211">
    <property type="entry name" value="tand_rpt_95"/>
    <property type="match status" value="4"/>
</dbReference>